<accession>A0A7C5YZE2</accession>
<sequence>MFIEIGNLVIGIPMDIGPRILHLAHKEALDLNVFGVVPDIAIDTGEGIWRIYGGHRLWTSPEVMPRTYSLDDKPVNVYVKGDEVVIEGNPEPQNCVHKVIRVRRGLDENSIEVVHEIKNICRWSIEFSCWALTVMRQRGFAIIPISSRCIDEKCLLPDRSIALWPYTKLSDKRLLIGENYVFVKQDPEIDRPFKIGVNAHENWVGYWVEGLLFIKTFRKESEAYPDFNSSIEVYTNSRILEAETLSPLRKIEPGKTNIHIEMWRLVKVGHLEPVEDIVDSVVRKVLR</sequence>
<protein>
    <submittedName>
        <fullName evidence="2">Uncharacterized protein</fullName>
    </submittedName>
</protein>
<organism evidence="2">
    <name type="scientific">Ignisphaera aggregans</name>
    <dbReference type="NCBI Taxonomy" id="334771"/>
    <lineage>
        <taxon>Archaea</taxon>
        <taxon>Thermoproteota</taxon>
        <taxon>Thermoprotei</taxon>
        <taxon>Desulfurococcales</taxon>
        <taxon>Desulfurococcaceae</taxon>
        <taxon>Ignisphaera</taxon>
    </lineage>
</organism>
<evidence type="ECO:0000313" key="1">
    <source>
        <dbReference type="EMBL" id="HHP81116.1"/>
    </source>
</evidence>
<comment type="caution">
    <text evidence="2">The sequence shown here is derived from an EMBL/GenBank/DDBJ whole genome shotgun (WGS) entry which is preliminary data.</text>
</comment>
<name>A0A7C5YZE2_9CREN</name>
<gene>
    <name evidence="2" type="ORF">ENL47_05800</name>
    <name evidence="1" type="ORF">ENM84_00470</name>
</gene>
<proteinExistence type="predicted"/>
<dbReference type="EMBL" id="DRZI01000016">
    <property type="protein sequence ID" value="HHP81116.1"/>
    <property type="molecule type" value="Genomic_DNA"/>
</dbReference>
<dbReference type="EMBL" id="DRUB01000109">
    <property type="protein sequence ID" value="HHR96318.1"/>
    <property type="molecule type" value="Genomic_DNA"/>
</dbReference>
<evidence type="ECO:0000313" key="2">
    <source>
        <dbReference type="EMBL" id="HHR96318.1"/>
    </source>
</evidence>
<dbReference type="AlphaFoldDB" id="A0A7C5YZE2"/>
<reference evidence="2" key="1">
    <citation type="journal article" date="2020" name="mSystems">
        <title>Genome- and Community-Level Interaction Insights into Carbon Utilization and Element Cycling Functions of Hydrothermarchaeota in Hydrothermal Sediment.</title>
        <authorList>
            <person name="Zhou Z."/>
            <person name="Liu Y."/>
            <person name="Xu W."/>
            <person name="Pan J."/>
            <person name="Luo Z.H."/>
            <person name="Li M."/>
        </authorList>
    </citation>
    <scope>NUCLEOTIDE SEQUENCE [LARGE SCALE GENOMIC DNA]</scope>
    <source>
        <strain evidence="2">SpSt-1</strain>
        <strain evidence="1">SpSt-1121</strain>
    </source>
</reference>